<feature type="region of interest" description="Disordered" evidence="1">
    <location>
        <begin position="114"/>
        <end position="216"/>
    </location>
</feature>
<evidence type="ECO:0000256" key="1">
    <source>
        <dbReference type="SAM" id="MobiDB-lite"/>
    </source>
</evidence>
<gene>
    <name evidence="2" type="ORF">G6O67_007122</name>
</gene>
<protein>
    <submittedName>
        <fullName evidence="2">Uncharacterized protein</fullName>
    </submittedName>
</protein>
<evidence type="ECO:0000313" key="2">
    <source>
        <dbReference type="EMBL" id="KAF4505142.1"/>
    </source>
</evidence>
<organism evidence="2 3">
    <name type="scientific">Ophiocordyceps sinensis</name>
    <dbReference type="NCBI Taxonomy" id="72228"/>
    <lineage>
        <taxon>Eukaryota</taxon>
        <taxon>Fungi</taxon>
        <taxon>Dikarya</taxon>
        <taxon>Ascomycota</taxon>
        <taxon>Pezizomycotina</taxon>
        <taxon>Sordariomycetes</taxon>
        <taxon>Hypocreomycetidae</taxon>
        <taxon>Hypocreales</taxon>
        <taxon>Ophiocordycipitaceae</taxon>
        <taxon>Ophiocordyceps</taxon>
    </lineage>
</organism>
<accession>A0A8H4LUI2</accession>
<reference evidence="2 3" key="1">
    <citation type="journal article" date="2020" name="Genome Biol. Evol.">
        <title>A new high-quality draft genome assembly of the Chinese cordyceps Ophiocordyceps sinensis.</title>
        <authorList>
            <person name="Shu R."/>
            <person name="Zhang J."/>
            <person name="Meng Q."/>
            <person name="Zhang H."/>
            <person name="Zhou G."/>
            <person name="Li M."/>
            <person name="Wu P."/>
            <person name="Zhao Y."/>
            <person name="Chen C."/>
            <person name="Qin Q."/>
        </authorList>
    </citation>
    <scope>NUCLEOTIDE SEQUENCE [LARGE SCALE GENOMIC DNA]</scope>
    <source>
        <strain evidence="2 3">IOZ07</strain>
    </source>
</reference>
<comment type="caution">
    <text evidence="2">The sequence shown here is derived from an EMBL/GenBank/DDBJ whole genome shotgun (WGS) entry which is preliminary data.</text>
</comment>
<dbReference type="Proteomes" id="UP000557566">
    <property type="component" value="Unassembled WGS sequence"/>
</dbReference>
<name>A0A8H4LUI2_9HYPO</name>
<feature type="compositionally biased region" description="Pro residues" evidence="1">
    <location>
        <begin position="155"/>
        <end position="164"/>
    </location>
</feature>
<dbReference type="AlphaFoldDB" id="A0A8H4LUI2"/>
<evidence type="ECO:0000313" key="3">
    <source>
        <dbReference type="Proteomes" id="UP000557566"/>
    </source>
</evidence>
<proteinExistence type="predicted"/>
<dbReference type="EMBL" id="JAAVMX010000008">
    <property type="protein sequence ID" value="KAF4505142.1"/>
    <property type="molecule type" value="Genomic_DNA"/>
</dbReference>
<keyword evidence="3" id="KW-1185">Reference proteome</keyword>
<sequence>MAIIMTTAQAAHDAQAAIQELTQDMNAGFNNIRGKFKELGDRITATNAVGGDAIFKVTRLTGKLAALQREVSDAAFPSMGESIRLLAATTGDLEARLKVTAAQSELTSTRLAEFIKPTDKPAPAPGRGRSANTLVPATTPVRAKPQASLPTAPAHTPPDLPPPADNTRKPYAGTALKRKLPGGSPGQPPNAKRLALRPARATPKKPAAKPRVDTAF</sequence>